<protein>
    <recommendedName>
        <fullName evidence="4">PPPDE domain-containing protein</fullName>
    </recommendedName>
</protein>
<evidence type="ECO:0000259" key="4">
    <source>
        <dbReference type="PROSITE" id="PS51858"/>
    </source>
</evidence>
<gene>
    <name evidence="5" type="ORF">CCMP2556_LOCUS20527</name>
</gene>
<dbReference type="PANTHER" id="PTHR12378:SF80">
    <property type="entry name" value="IP06716P-RELATED"/>
    <property type="match status" value="1"/>
</dbReference>
<name>A0ABP0LG22_9DINO</name>
<dbReference type="InterPro" id="IPR008580">
    <property type="entry name" value="PPPDE_dom"/>
</dbReference>
<dbReference type="EMBL" id="CAXAMN010012047">
    <property type="protein sequence ID" value="CAK9037044.1"/>
    <property type="molecule type" value="Genomic_DNA"/>
</dbReference>
<keyword evidence="3" id="KW-0378">Hydrolase</keyword>
<dbReference type="Gene3D" id="3.90.1720.30">
    <property type="entry name" value="PPPDE domains"/>
    <property type="match status" value="1"/>
</dbReference>
<dbReference type="InterPro" id="IPR042266">
    <property type="entry name" value="PPPDE_sf"/>
</dbReference>
<evidence type="ECO:0000256" key="1">
    <source>
        <dbReference type="ARBA" id="ARBA00008140"/>
    </source>
</evidence>
<dbReference type="Proteomes" id="UP001642484">
    <property type="component" value="Unassembled WGS sequence"/>
</dbReference>
<comment type="caution">
    <text evidence="5">The sequence shown here is derived from an EMBL/GenBank/DDBJ whole genome shotgun (WGS) entry which is preliminary data.</text>
</comment>
<evidence type="ECO:0000256" key="2">
    <source>
        <dbReference type="ARBA" id="ARBA00022670"/>
    </source>
</evidence>
<reference evidence="5 6" key="1">
    <citation type="submission" date="2024-02" db="EMBL/GenBank/DDBJ databases">
        <authorList>
            <person name="Chen Y."/>
            <person name="Shah S."/>
            <person name="Dougan E. K."/>
            <person name="Thang M."/>
            <person name="Chan C."/>
        </authorList>
    </citation>
    <scope>NUCLEOTIDE SEQUENCE [LARGE SCALE GENOMIC DNA]</scope>
</reference>
<dbReference type="Pfam" id="PF05903">
    <property type="entry name" value="Peptidase_C97"/>
    <property type="match status" value="1"/>
</dbReference>
<evidence type="ECO:0000313" key="6">
    <source>
        <dbReference type="Proteomes" id="UP001642484"/>
    </source>
</evidence>
<dbReference type="PANTHER" id="PTHR12378">
    <property type="entry name" value="DESUMOYLATING ISOPEPTIDASE"/>
    <property type="match status" value="1"/>
</dbReference>
<comment type="similarity">
    <text evidence="1">Belongs to the DeSI family.</text>
</comment>
<proteinExistence type="inferred from homology"/>
<feature type="domain" description="PPPDE" evidence="4">
    <location>
        <begin position="1"/>
        <end position="98"/>
    </location>
</feature>
<keyword evidence="6" id="KW-1185">Reference proteome</keyword>
<organism evidence="5 6">
    <name type="scientific">Durusdinium trenchii</name>
    <dbReference type="NCBI Taxonomy" id="1381693"/>
    <lineage>
        <taxon>Eukaryota</taxon>
        <taxon>Sar</taxon>
        <taxon>Alveolata</taxon>
        <taxon>Dinophyceae</taxon>
        <taxon>Suessiales</taxon>
        <taxon>Symbiodiniaceae</taxon>
        <taxon>Durusdinium</taxon>
    </lineage>
</organism>
<sequence length="116" mass="13293">MLELRLEERSGPLVMRQWARGCIVQALDSIPNTILERPLCWVQQLCREQRYPGNSYHLIRCNCNHFASDLCRRLGVGDLPAWVERLAWIGESLLEASEGLERFRCVVEDATAVASH</sequence>
<accession>A0ABP0LG22</accession>
<evidence type="ECO:0000256" key="3">
    <source>
        <dbReference type="ARBA" id="ARBA00022801"/>
    </source>
</evidence>
<dbReference type="PROSITE" id="PS51858">
    <property type="entry name" value="PPPDE"/>
    <property type="match status" value="1"/>
</dbReference>
<keyword evidence="2" id="KW-0645">Protease</keyword>
<evidence type="ECO:0000313" key="5">
    <source>
        <dbReference type="EMBL" id="CAK9037044.1"/>
    </source>
</evidence>